<dbReference type="EMBL" id="MCFF01000018">
    <property type="protein sequence ID" value="ORZ16076.1"/>
    <property type="molecule type" value="Genomic_DNA"/>
</dbReference>
<dbReference type="AlphaFoldDB" id="A0A1Y2GN70"/>
<dbReference type="Proteomes" id="UP000193648">
    <property type="component" value="Unassembled WGS sequence"/>
</dbReference>
<sequence length="75" mass="8167">MGFGRVTFIPGVLCAVLRDDTVTASPLGFDLNSIRTVIPLQGGFLSLEIFVELVVIGVNQVDNFRLILGKCHSEF</sequence>
<comment type="caution">
    <text evidence="1">The sequence shown here is derived from an EMBL/GenBank/DDBJ whole genome shotgun (WGS) entry which is preliminary data.</text>
</comment>
<evidence type="ECO:0000313" key="1">
    <source>
        <dbReference type="EMBL" id="ORZ16076.1"/>
    </source>
</evidence>
<protein>
    <submittedName>
        <fullName evidence="1">Uncharacterized protein</fullName>
    </submittedName>
</protein>
<accession>A0A1Y2GN70</accession>
<name>A0A1Y2GN70_9FUNG</name>
<reference evidence="1 2" key="1">
    <citation type="submission" date="2016-07" db="EMBL/GenBank/DDBJ databases">
        <title>Pervasive Adenine N6-methylation of Active Genes in Fungi.</title>
        <authorList>
            <consortium name="DOE Joint Genome Institute"/>
            <person name="Mondo S.J."/>
            <person name="Dannebaum R.O."/>
            <person name="Kuo R.C."/>
            <person name="Labutti K."/>
            <person name="Haridas S."/>
            <person name="Kuo A."/>
            <person name="Salamov A."/>
            <person name="Ahrendt S.R."/>
            <person name="Lipzen A."/>
            <person name="Sullivan W."/>
            <person name="Andreopoulos W.B."/>
            <person name="Clum A."/>
            <person name="Lindquist E."/>
            <person name="Daum C."/>
            <person name="Ramamoorthy G.K."/>
            <person name="Gryganskyi A."/>
            <person name="Culley D."/>
            <person name="Magnuson J.K."/>
            <person name="James T.Y."/>
            <person name="O'Malley M.A."/>
            <person name="Stajich J.E."/>
            <person name="Spatafora J.W."/>
            <person name="Visel A."/>
            <person name="Grigoriev I.V."/>
        </authorList>
    </citation>
    <scope>NUCLEOTIDE SEQUENCE [LARGE SCALE GENOMIC DNA]</scope>
    <source>
        <strain evidence="1 2">NRRL 3116</strain>
    </source>
</reference>
<feature type="non-terminal residue" evidence="1">
    <location>
        <position position="75"/>
    </location>
</feature>
<dbReference type="InParanoid" id="A0A1Y2GN70"/>
<organism evidence="1 2">
    <name type="scientific">Lobosporangium transversale</name>
    <dbReference type="NCBI Taxonomy" id="64571"/>
    <lineage>
        <taxon>Eukaryota</taxon>
        <taxon>Fungi</taxon>
        <taxon>Fungi incertae sedis</taxon>
        <taxon>Mucoromycota</taxon>
        <taxon>Mortierellomycotina</taxon>
        <taxon>Mortierellomycetes</taxon>
        <taxon>Mortierellales</taxon>
        <taxon>Mortierellaceae</taxon>
        <taxon>Lobosporangium</taxon>
    </lineage>
</organism>
<dbReference type="GeneID" id="33566003"/>
<dbReference type="RefSeq" id="XP_021881423.1">
    <property type="nucleotide sequence ID" value="XM_022024159.1"/>
</dbReference>
<evidence type="ECO:0000313" key="2">
    <source>
        <dbReference type="Proteomes" id="UP000193648"/>
    </source>
</evidence>
<proteinExistence type="predicted"/>
<gene>
    <name evidence="1" type="ORF">BCR41DRAFT_353479</name>
</gene>
<keyword evidence="2" id="KW-1185">Reference proteome</keyword>